<dbReference type="CDD" id="cd17323">
    <property type="entry name" value="MFS_Tpo1_MDR_like"/>
    <property type="match status" value="1"/>
</dbReference>
<feature type="transmembrane region" description="Helical" evidence="8">
    <location>
        <begin position="210"/>
        <end position="230"/>
    </location>
</feature>
<evidence type="ECO:0000256" key="5">
    <source>
        <dbReference type="ARBA" id="ARBA00023136"/>
    </source>
</evidence>
<dbReference type="GO" id="GO:0016020">
    <property type="term" value="C:membrane"/>
    <property type="evidence" value="ECO:0007669"/>
    <property type="project" value="UniProtKB-SubCell"/>
</dbReference>
<evidence type="ECO:0000256" key="6">
    <source>
        <dbReference type="ARBA" id="ARBA00023180"/>
    </source>
</evidence>
<feature type="transmembrane region" description="Helical" evidence="8">
    <location>
        <begin position="311"/>
        <end position="336"/>
    </location>
</feature>
<dbReference type="GO" id="GO:0022857">
    <property type="term" value="F:transmembrane transporter activity"/>
    <property type="evidence" value="ECO:0007669"/>
    <property type="project" value="InterPro"/>
</dbReference>
<dbReference type="InterPro" id="IPR036259">
    <property type="entry name" value="MFS_trans_sf"/>
</dbReference>
<evidence type="ECO:0000256" key="2">
    <source>
        <dbReference type="ARBA" id="ARBA00008335"/>
    </source>
</evidence>
<feature type="transmembrane region" description="Helical" evidence="8">
    <location>
        <begin position="356"/>
        <end position="374"/>
    </location>
</feature>
<feature type="region of interest" description="Disordered" evidence="7">
    <location>
        <begin position="1"/>
        <end position="73"/>
    </location>
</feature>
<accession>A0A9P8VVG2</accession>
<feature type="transmembrane region" description="Helical" evidence="8">
    <location>
        <begin position="462"/>
        <end position="484"/>
    </location>
</feature>
<keyword evidence="11" id="KW-1185">Reference proteome</keyword>
<dbReference type="FunFam" id="1.20.1250.20:FF:000011">
    <property type="entry name" value="MFS multidrug transporter, putative"/>
    <property type="match status" value="1"/>
</dbReference>
<keyword evidence="5 8" id="KW-0472">Membrane</keyword>
<dbReference type="PROSITE" id="PS50850">
    <property type="entry name" value="MFS"/>
    <property type="match status" value="1"/>
</dbReference>
<gene>
    <name evidence="10" type="ORF">B0T10DRAFT_540638</name>
</gene>
<feature type="transmembrane region" description="Helical" evidence="8">
    <location>
        <begin position="242"/>
        <end position="261"/>
    </location>
</feature>
<dbReference type="InterPro" id="IPR020846">
    <property type="entry name" value="MFS_dom"/>
</dbReference>
<dbReference type="Gene3D" id="1.20.1250.20">
    <property type="entry name" value="MFS general substrate transporter like domains"/>
    <property type="match status" value="1"/>
</dbReference>
<feature type="domain" description="Major facilitator superfamily (MFS) profile" evidence="9">
    <location>
        <begin position="87"/>
        <end position="518"/>
    </location>
</feature>
<proteinExistence type="inferred from homology"/>
<dbReference type="SUPFAM" id="SSF103473">
    <property type="entry name" value="MFS general substrate transporter"/>
    <property type="match status" value="1"/>
</dbReference>
<feature type="transmembrane region" description="Helical" evidence="8">
    <location>
        <begin position="121"/>
        <end position="142"/>
    </location>
</feature>
<dbReference type="AlphaFoldDB" id="A0A9P8VVG2"/>
<keyword evidence="4 8" id="KW-1133">Transmembrane helix</keyword>
<evidence type="ECO:0000256" key="7">
    <source>
        <dbReference type="SAM" id="MobiDB-lite"/>
    </source>
</evidence>
<feature type="transmembrane region" description="Helical" evidence="8">
    <location>
        <begin position="154"/>
        <end position="173"/>
    </location>
</feature>
<feature type="transmembrane region" description="Helical" evidence="8">
    <location>
        <begin position="490"/>
        <end position="510"/>
    </location>
</feature>
<sequence>MEAKPPNSDHDGTWVCLSEEDDLEMNRAPKVTDDQTQTDAADLSTDGTDDNGPDPSNNPTDANIVWWDGEKDPDNPRNWSTKVKYTNGLLISASTFVTPLASSIFAPGVPELLRDFEETSAELAAFVVSVYVLGFAVGPMLLAPLSEMYGRLPIYHTCNLCFFAFTIACAEAPSMGALIAFRFLAGCFGAAPLTNGGGSIADMFDAEQRAGVMATFSIGPLIGPIVGPVIGGFLSDAKGWRWAFWLIAIISGVLMVVMLLAMRETYAPIILERRAERLRKETGNVQLRSKLDTGLSTKELFRRCIVRPMKLLLFSPICTIFAVYLMLVYGYLYLLFTSVTFVFQQNYHFSTSTVGLVYLGLGIGCFVGMALFSWDSGREFKKGESGGGQGTVKPEVRLKLLPAGAIVFPIGFFIYGWTADYETHWIAPILGLCLIGVGNLMIFMAVMVYLVDAFETYAASALAANTIMRSVAGAVLPLCGLKMYDSLGVGWGNTLLGLVALVLIPGAFMVQKYGERLRRRFVIRDL</sequence>
<dbReference type="PANTHER" id="PTHR23502">
    <property type="entry name" value="MAJOR FACILITATOR SUPERFAMILY"/>
    <property type="match status" value="1"/>
</dbReference>
<feature type="transmembrane region" description="Helical" evidence="8">
    <location>
        <begin position="89"/>
        <end position="109"/>
    </location>
</feature>
<keyword evidence="3 8" id="KW-0812">Transmembrane</keyword>
<dbReference type="Pfam" id="PF07690">
    <property type="entry name" value="MFS_1"/>
    <property type="match status" value="1"/>
</dbReference>
<dbReference type="EMBL" id="JAGPYM010000030">
    <property type="protein sequence ID" value="KAH6877224.1"/>
    <property type="molecule type" value="Genomic_DNA"/>
</dbReference>
<evidence type="ECO:0000256" key="1">
    <source>
        <dbReference type="ARBA" id="ARBA00004141"/>
    </source>
</evidence>
<dbReference type="PANTHER" id="PTHR23502:SF68">
    <property type="entry name" value="MULTIDRUG TRANSPORTER, PUTATIVE (AFU_ORTHOLOGUE AFUA_3G01120)-RELATED"/>
    <property type="match status" value="1"/>
</dbReference>
<reference evidence="10 11" key="1">
    <citation type="journal article" date="2021" name="Nat. Commun.">
        <title>Genetic determinants of endophytism in the Arabidopsis root mycobiome.</title>
        <authorList>
            <person name="Mesny F."/>
            <person name="Miyauchi S."/>
            <person name="Thiergart T."/>
            <person name="Pickel B."/>
            <person name="Atanasova L."/>
            <person name="Karlsson M."/>
            <person name="Huettel B."/>
            <person name="Barry K.W."/>
            <person name="Haridas S."/>
            <person name="Chen C."/>
            <person name="Bauer D."/>
            <person name="Andreopoulos W."/>
            <person name="Pangilinan J."/>
            <person name="LaButti K."/>
            <person name="Riley R."/>
            <person name="Lipzen A."/>
            <person name="Clum A."/>
            <person name="Drula E."/>
            <person name="Henrissat B."/>
            <person name="Kohler A."/>
            <person name="Grigoriev I.V."/>
            <person name="Martin F.M."/>
            <person name="Hacquard S."/>
        </authorList>
    </citation>
    <scope>NUCLEOTIDE SEQUENCE [LARGE SCALE GENOMIC DNA]</scope>
    <source>
        <strain evidence="10 11">MPI-CAGE-CH-0241</strain>
    </source>
</reference>
<evidence type="ECO:0000256" key="3">
    <source>
        <dbReference type="ARBA" id="ARBA00022692"/>
    </source>
</evidence>
<evidence type="ECO:0000256" key="8">
    <source>
        <dbReference type="SAM" id="Phobius"/>
    </source>
</evidence>
<evidence type="ECO:0000313" key="11">
    <source>
        <dbReference type="Proteomes" id="UP000777438"/>
    </source>
</evidence>
<organism evidence="10 11">
    <name type="scientific">Thelonectria olida</name>
    <dbReference type="NCBI Taxonomy" id="1576542"/>
    <lineage>
        <taxon>Eukaryota</taxon>
        <taxon>Fungi</taxon>
        <taxon>Dikarya</taxon>
        <taxon>Ascomycota</taxon>
        <taxon>Pezizomycotina</taxon>
        <taxon>Sordariomycetes</taxon>
        <taxon>Hypocreomycetidae</taxon>
        <taxon>Hypocreales</taxon>
        <taxon>Nectriaceae</taxon>
        <taxon>Thelonectria</taxon>
    </lineage>
</organism>
<feature type="transmembrane region" description="Helical" evidence="8">
    <location>
        <begin position="425"/>
        <end position="450"/>
    </location>
</feature>
<evidence type="ECO:0000259" key="9">
    <source>
        <dbReference type="PROSITE" id="PS50850"/>
    </source>
</evidence>
<name>A0A9P8VVG2_9HYPO</name>
<dbReference type="OrthoDB" id="5296287at2759"/>
<evidence type="ECO:0000313" key="10">
    <source>
        <dbReference type="EMBL" id="KAH6877224.1"/>
    </source>
</evidence>
<evidence type="ECO:0000256" key="4">
    <source>
        <dbReference type="ARBA" id="ARBA00022989"/>
    </source>
</evidence>
<feature type="transmembrane region" description="Helical" evidence="8">
    <location>
        <begin position="400"/>
        <end position="419"/>
    </location>
</feature>
<comment type="similarity">
    <text evidence="2">Belongs to the major facilitator superfamily.</text>
</comment>
<dbReference type="Proteomes" id="UP000777438">
    <property type="component" value="Unassembled WGS sequence"/>
</dbReference>
<feature type="compositionally biased region" description="Basic and acidic residues" evidence="7">
    <location>
        <begin position="24"/>
        <end position="33"/>
    </location>
</feature>
<feature type="transmembrane region" description="Helical" evidence="8">
    <location>
        <begin position="179"/>
        <end position="198"/>
    </location>
</feature>
<comment type="subcellular location">
    <subcellularLocation>
        <location evidence="1">Membrane</location>
        <topology evidence="1">Multi-pass membrane protein</topology>
    </subcellularLocation>
</comment>
<feature type="compositionally biased region" description="Basic and acidic residues" evidence="7">
    <location>
        <begin position="1"/>
        <end position="12"/>
    </location>
</feature>
<keyword evidence="6" id="KW-0325">Glycoprotein</keyword>
<comment type="caution">
    <text evidence="10">The sequence shown here is derived from an EMBL/GenBank/DDBJ whole genome shotgun (WGS) entry which is preliminary data.</text>
</comment>
<dbReference type="InterPro" id="IPR011701">
    <property type="entry name" value="MFS"/>
</dbReference>
<protein>
    <submittedName>
        <fullName evidence="10">Major facilitator superfamily domain-containing protein</fullName>
    </submittedName>
</protein>